<dbReference type="EMBL" id="RPDH01000002">
    <property type="protein sequence ID" value="RPE09053.1"/>
    <property type="molecule type" value="Genomic_DNA"/>
</dbReference>
<dbReference type="InterPro" id="IPR036291">
    <property type="entry name" value="NAD(P)-bd_dom_sf"/>
</dbReference>
<gene>
    <name evidence="2" type="ORF">EGT74_18775</name>
</gene>
<feature type="domain" description="NmrA-like" evidence="1">
    <location>
        <begin position="1"/>
        <end position="245"/>
    </location>
</feature>
<evidence type="ECO:0000313" key="3">
    <source>
        <dbReference type="Proteomes" id="UP000278351"/>
    </source>
</evidence>
<dbReference type="PANTHER" id="PTHR43162">
    <property type="match status" value="1"/>
</dbReference>
<dbReference type="RefSeq" id="WP_123848055.1">
    <property type="nucleotide sequence ID" value="NZ_RPDH01000002.1"/>
</dbReference>
<dbReference type="SUPFAM" id="SSF51735">
    <property type="entry name" value="NAD(P)-binding Rossmann-fold domains"/>
    <property type="match status" value="1"/>
</dbReference>
<dbReference type="Proteomes" id="UP000278351">
    <property type="component" value="Unassembled WGS sequence"/>
</dbReference>
<dbReference type="AlphaFoldDB" id="A0A3N4PK45"/>
<proteinExistence type="predicted"/>
<dbReference type="PANTHER" id="PTHR43162:SF1">
    <property type="entry name" value="PRESTALK A DIFFERENTIATION PROTEIN A"/>
    <property type="match status" value="1"/>
</dbReference>
<sequence length="283" mass="29927">MSQTILVLGATGIAGRELVKLLTAENVTVKAATRTPEKYAVKGATAVRLVQEDASTFAPALNGVDKVFLSALPLDVDAPAKLIPFIDVAQKAGVKKIVFLSAIGAELDENFPLRKIERAVQASGIAYNIVRPNFFMENFSEGPFSGAVKAQGQIIAPAEDAKVSMISTEDIAAVSARLLLDDTLSGKELALTGPAAITHEEAAQTITALGGKPVQYIAVSENDLINAMTSHGAPESAANYLAGLFRNVRAGHAAVVNNHVEAFAGRPARSFEYFAQANRQHFQ</sequence>
<protein>
    <submittedName>
        <fullName evidence="2">SDR family NAD(P)-dependent oxidoreductase</fullName>
    </submittedName>
</protein>
<dbReference type="OrthoDB" id="9780595at2"/>
<accession>A0A3N4PK45</accession>
<dbReference type="InterPro" id="IPR051604">
    <property type="entry name" value="Ergot_Alk_Oxidoreductase"/>
</dbReference>
<keyword evidence="3" id="KW-1185">Reference proteome</keyword>
<organism evidence="2 3">
    <name type="scientific">Chitinophaga lutea</name>
    <dbReference type="NCBI Taxonomy" id="2488634"/>
    <lineage>
        <taxon>Bacteria</taxon>
        <taxon>Pseudomonadati</taxon>
        <taxon>Bacteroidota</taxon>
        <taxon>Chitinophagia</taxon>
        <taxon>Chitinophagales</taxon>
        <taxon>Chitinophagaceae</taxon>
        <taxon>Chitinophaga</taxon>
    </lineage>
</organism>
<evidence type="ECO:0000313" key="2">
    <source>
        <dbReference type="EMBL" id="RPE09053.1"/>
    </source>
</evidence>
<dbReference type="Pfam" id="PF05368">
    <property type="entry name" value="NmrA"/>
    <property type="match status" value="1"/>
</dbReference>
<comment type="caution">
    <text evidence="2">The sequence shown here is derived from an EMBL/GenBank/DDBJ whole genome shotgun (WGS) entry which is preliminary data.</text>
</comment>
<dbReference type="InterPro" id="IPR008030">
    <property type="entry name" value="NmrA-like"/>
</dbReference>
<dbReference type="Gene3D" id="3.90.25.10">
    <property type="entry name" value="UDP-galactose 4-epimerase, domain 1"/>
    <property type="match status" value="1"/>
</dbReference>
<evidence type="ECO:0000259" key="1">
    <source>
        <dbReference type="Pfam" id="PF05368"/>
    </source>
</evidence>
<name>A0A3N4PK45_9BACT</name>
<reference evidence="2 3" key="1">
    <citation type="submission" date="2018-11" db="EMBL/GenBank/DDBJ databases">
        <title>Chitinophaga lutea sp.nov., isolate from arsenic contaminated soil.</title>
        <authorList>
            <person name="Zong Y."/>
        </authorList>
    </citation>
    <scope>NUCLEOTIDE SEQUENCE [LARGE SCALE GENOMIC DNA]</scope>
    <source>
        <strain evidence="2 3">ZY74</strain>
    </source>
</reference>
<dbReference type="Gene3D" id="3.40.50.720">
    <property type="entry name" value="NAD(P)-binding Rossmann-like Domain"/>
    <property type="match status" value="1"/>
</dbReference>